<dbReference type="SUPFAM" id="SSF52172">
    <property type="entry name" value="CheY-like"/>
    <property type="match status" value="1"/>
</dbReference>
<dbReference type="InterPro" id="IPR011006">
    <property type="entry name" value="CheY-like_superfamily"/>
</dbReference>
<reference evidence="3 4" key="1">
    <citation type="submission" date="2023-03" db="EMBL/GenBank/DDBJ databases">
        <title>WGS of Gossypium arboreum.</title>
        <authorList>
            <person name="Yu D."/>
        </authorList>
    </citation>
    <scope>NUCLEOTIDE SEQUENCE [LARGE SCALE GENOMIC DNA]</scope>
    <source>
        <tissue evidence="3">Leaf</tissue>
    </source>
</reference>
<name>A0ABR0NUY4_GOSAR</name>
<comment type="caution">
    <text evidence="1">Lacks conserved residue(s) required for the propagation of feature annotation.</text>
</comment>
<dbReference type="Gene3D" id="3.40.50.2300">
    <property type="match status" value="1"/>
</dbReference>
<proteinExistence type="predicted"/>
<evidence type="ECO:0000313" key="3">
    <source>
        <dbReference type="EMBL" id="KAK5805065.1"/>
    </source>
</evidence>
<gene>
    <name evidence="3" type="ORF">PVK06_032717</name>
</gene>
<dbReference type="PROSITE" id="PS50110">
    <property type="entry name" value="RESPONSE_REGULATORY"/>
    <property type="match status" value="1"/>
</dbReference>
<dbReference type="EMBL" id="JARKNE010000009">
    <property type="protein sequence ID" value="KAK5805065.1"/>
    <property type="molecule type" value="Genomic_DNA"/>
</dbReference>
<dbReference type="PANTHER" id="PTHR24423:SF633">
    <property type="entry name" value="ETHYLENE RECEPTOR 2"/>
    <property type="match status" value="1"/>
</dbReference>
<sequence length="178" mass="19611">MHGNIWVVQNPQGSAQSMALVIRFQLRPSVSITINELGESSDQPCSNSLFKGLQVLLADDDDLNRAVTRKLLEKLGCSVSAVTSGFECLTSIGPASSPFQIVILELQMPELDGFEVAMRIRKFRSRNWPLIVAMTASADDDTWERCSQIGINGVIRKPVLLQGIAIELRKVLMQANKV</sequence>
<dbReference type="Proteomes" id="UP001358586">
    <property type="component" value="Chromosome 9"/>
</dbReference>
<protein>
    <recommendedName>
        <fullName evidence="2">Response regulatory domain-containing protein</fullName>
    </recommendedName>
</protein>
<accession>A0ABR0NUY4</accession>
<organism evidence="3 4">
    <name type="scientific">Gossypium arboreum</name>
    <name type="common">Tree cotton</name>
    <name type="synonym">Gossypium nanking</name>
    <dbReference type="NCBI Taxonomy" id="29729"/>
    <lineage>
        <taxon>Eukaryota</taxon>
        <taxon>Viridiplantae</taxon>
        <taxon>Streptophyta</taxon>
        <taxon>Embryophyta</taxon>
        <taxon>Tracheophyta</taxon>
        <taxon>Spermatophyta</taxon>
        <taxon>Magnoliopsida</taxon>
        <taxon>eudicotyledons</taxon>
        <taxon>Gunneridae</taxon>
        <taxon>Pentapetalae</taxon>
        <taxon>rosids</taxon>
        <taxon>malvids</taxon>
        <taxon>Malvales</taxon>
        <taxon>Malvaceae</taxon>
        <taxon>Malvoideae</taxon>
        <taxon>Gossypium</taxon>
    </lineage>
</organism>
<evidence type="ECO:0000313" key="4">
    <source>
        <dbReference type="Proteomes" id="UP001358586"/>
    </source>
</evidence>
<evidence type="ECO:0000259" key="2">
    <source>
        <dbReference type="PROSITE" id="PS50110"/>
    </source>
</evidence>
<dbReference type="PANTHER" id="PTHR24423">
    <property type="entry name" value="TWO-COMPONENT SENSOR HISTIDINE KINASE"/>
    <property type="match status" value="1"/>
</dbReference>
<keyword evidence="4" id="KW-1185">Reference proteome</keyword>
<dbReference type="SMART" id="SM00448">
    <property type="entry name" value="REC"/>
    <property type="match status" value="1"/>
</dbReference>
<comment type="caution">
    <text evidence="3">The sequence shown here is derived from an EMBL/GenBank/DDBJ whole genome shotgun (WGS) entry which is preliminary data.</text>
</comment>
<dbReference type="CDD" id="cd19933">
    <property type="entry name" value="REC_ETR-like"/>
    <property type="match status" value="1"/>
</dbReference>
<dbReference type="Pfam" id="PF00072">
    <property type="entry name" value="Response_reg"/>
    <property type="match status" value="1"/>
</dbReference>
<feature type="domain" description="Response regulatory" evidence="2">
    <location>
        <begin position="54"/>
        <end position="172"/>
    </location>
</feature>
<evidence type="ECO:0000256" key="1">
    <source>
        <dbReference type="PROSITE-ProRule" id="PRU00169"/>
    </source>
</evidence>
<dbReference type="InterPro" id="IPR001789">
    <property type="entry name" value="Sig_transdc_resp-reg_receiver"/>
</dbReference>